<evidence type="ECO:0000256" key="2">
    <source>
        <dbReference type="ARBA" id="ARBA00023015"/>
    </source>
</evidence>
<keyword evidence="2" id="KW-0805">Transcription regulation</keyword>
<accession>A0A418WQ08</accession>
<evidence type="ECO:0000256" key="1">
    <source>
        <dbReference type="ARBA" id="ARBA00010641"/>
    </source>
</evidence>
<dbReference type="InterPro" id="IPR013325">
    <property type="entry name" value="RNA_pol_sigma_r2"/>
</dbReference>
<dbReference type="Proteomes" id="UP000286100">
    <property type="component" value="Unassembled WGS sequence"/>
</dbReference>
<dbReference type="GO" id="GO:0003677">
    <property type="term" value="F:DNA binding"/>
    <property type="evidence" value="ECO:0007669"/>
    <property type="project" value="InterPro"/>
</dbReference>
<name>A0A418WQ08_9SPHN</name>
<dbReference type="InterPro" id="IPR039425">
    <property type="entry name" value="RNA_pol_sigma-70-like"/>
</dbReference>
<dbReference type="Gene3D" id="1.10.10.10">
    <property type="entry name" value="Winged helix-like DNA-binding domain superfamily/Winged helix DNA-binding domain"/>
    <property type="match status" value="1"/>
</dbReference>
<dbReference type="AlphaFoldDB" id="A0A418WQ08"/>
<dbReference type="InterPro" id="IPR007627">
    <property type="entry name" value="RNA_pol_sigma70_r2"/>
</dbReference>
<protein>
    <submittedName>
        <fullName evidence="7">Sigma-70 family RNA polymerase sigma factor</fullName>
    </submittedName>
</protein>
<dbReference type="SUPFAM" id="SSF88946">
    <property type="entry name" value="Sigma2 domain of RNA polymerase sigma factors"/>
    <property type="match status" value="1"/>
</dbReference>
<dbReference type="GO" id="GO:0006352">
    <property type="term" value="P:DNA-templated transcription initiation"/>
    <property type="evidence" value="ECO:0007669"/>
    <property type="project" value="InterPro"/>
</dbReference>
<sequence length="170" mass="20095">MTPPGPFASFDAFYRSENNQLFHFFRRRVGREEASDLTQEAFTRMLRTGAFDRVENPRAYLFRAARNLVIERARRGMRKKSGLFPFDEERDAPAGPEQALAMEASDLRRGLRRAILAMPRRTRRIFLMHRLRRQTCREIAEEIGISEQGVEYHMMRALARCRKVVAFQRW</sequence>
<keyword evidence="4" id="KW-0804">Transcription</keyword>
<feature type="domain" description="RNA polymerase sigma factor 70 region 4 type 2" evidence="6">
    <location>
        <begin position="110"/>
        <end position="161"/>
    </location>
</feature>
<dbReference type="Pfam" id="PF08281">
    <property type="entry name" value="Sigma70_r4_2"/>
    <property type="match status" value="1"/>
</dbReference>
<dbReference type="SUPFAM" id="SSF88659">
    <property type="entry name" value="Sigma3 and sigma4 domains of RNA polymerase sigma factors"/>
    <property type="match status" value="1"/>
</dbReference>
<evidence type="ECO:0000313" key="7">
    <source>
        <dbReference type="EMBL" id="RJF93325.1"/>
    </source>
</evidence>
<evidence type="ECO:0000259" key="5">
    <source>
        <dbReference type="Pfam" id="PF04542"/>
    </source>
</evidence>
<evidence type="ECO:0000256" key="4">
    <source>
        <dbReference type="ARBA" id="ARBA00023163"/>
    </source>
</evidence>
<reference evidence="7 8" key="1">
    <citation type="submission" date="2018-09" db="EMBL/GenBank/DDBJ databases">
        <authorList>
            <person name="Zhu H."/>
        </authorList>
    </citation>
    <scope>NUCLEOTIDE SEQUENCE [LARGE SCALE GENOMIC DNA]</scope>
    <source>
        <strain evidence="7 8">K2R01-6</strain>
    </source>
</reference>
<keyword evidence="8" id="KW-1185">Reference proteome</keyword>
<comment type="caution">
    <text evidence="7">The sequence shown here is derived from an EMBL/GenBank/DDBJ whole genome shotgun (WGS) entry which is preliminary data.</text>
</comment>
<gene>
    <name evidence="7" type="ORF">D3876_02950</name>
</gene>
<dbReference type="Gene3D" id="1.10.1740.10">
    <property type="match status" value="1"/>
</dbReference>
<feature type="domain" description="RNA polymerase sigma-70 region 2" evidence="5">
    <location>
        <begin position="14"/>
        <end position="77"/>
    </location>
</feature>
<evidence type="ECO:0000259" key="6">
    <source>
        <dbReference type="Pfam" id="PF08281"/>
    </source>
</evidence>
<organism evidence="7 8">
    <name type="scientific">Sphingomonas cavernae</name>
    <dbReference type="NCBI Taxonomy" id="2320861"/>
    <lineage>
        <taxon>Bacteria</taxon>
        <taxon>Pseudomonadati</taxon>
        <taxon>Pseudomonadota</taxon>
        <taxon>Alphaproteobacteria</taxon>
        <taxon>Sphingomonadales</taxon>
        <taxon>Sphingomonadaceae</taxon>
        <taxon>Sphingomonas</taxon>
    </lineage>
</organism>
<dbReference type="OrthoDB" id="7620544at2"/>
<dbReference type="InterPro" id="IPR014284">
    <property type="entry name" value="RNA_pol_sigma-70_dom"/>
</dbReference>
<proteinExistence type="inferred from homology"/>
<dbReference type="EMBL" id="QYUM01000002">
    <property type="protein sequence ID" value="RJF93325.1"/>
    <property type="molecule type" value="Genomic_DNA"/>
</dbReference>
<dbReference type="InterPro" id="IPR013249">
    <property type="entry name" value="RNA_pol_sigma70_r4_t2"/>
</dbReference>
<dbReference type="RefSeq" id="WP_119759603.1">
    <property type="nucleotide sequence ID" value="NZ_QYUM01000002.1"/>
</dbReference>
<dbReference type="PANTHER" id="PTHR43133">
    <property type="entry name" value="RNA POLYMERASE ECF-TYPE SIGMA FACTO"/>
    <property type="match status" value="1"/>
</dbReference>
<dbReference type="PANTHER" id="PTHR43133:SF63">
    <property type="entry name" value="RNA POLYMERASE SIGMA FACTOR FECI-RELATED"/>
    <property type="match status" value="1"/>
</dbReference>
<dbReference type="GO" id="GO:0016987">
    <property type="term" value="F:sigma factor activity"/>
    <property type="evidence" value="ECO:0007669"/>
    <property type="project" value="UniProtKB-KW"/>
</dbReference>
<dbReference type="InterPro" id="IPR036388">
    <property type="entry name" value="WH-like_DNA-bd_sf"/>
</dbReference>
<evidence type="ECO:0000313" key="8">
    <source>
        <dbReference type="Proteomes" id="UP000286100"/>
    </source>
</evidence>
<dbReference type="Pfam" id="PF04542">
    <property type="entry name" value="Sigma70_r2"/>
    <property type="match status" value="1"/>
</dbReference>
<comment type="similarity">
    <text evidence="1">Belongs to the sigma-70 factor family. ECF subfamily.</text>
</comment>
<keyword evidence="3" id="KW-0731">Sigma factor</keyword>
<dbReference type="NCBIfam" id="TIGR02937">
    <property type="entry name" value="sigma70-ECF"/>
    <property type="match status" value="1"/>
</dbReference>
<evidence type="ECO:0000256" key="3">
    <source>
        <dbReference type="ARBA" id="ARBA00023082"/>
    </source>
</evidence>
<dbReference type="InterPro" id="IPR013324">
    <property type="entry name" value="RNA_pol_sigma_r3/r4-like"/>
</dbReference>